<feature type="compositionally biased region" description="Acidic residues" evidence="1">
    <location>
        <begin position="533"/>
        <end position="545"/>
    </location>
</feature>
<feature type="region of interest" description="Disordered" evidence="1">
    <location>
        <begin position="367"/>
        <end position="423"/>
    </location>
</feature>
<name>A0AAD7D5S3_MYCRO</name>
<sequence>MYVFPRSVGVCAVLTALQLSLMPRVDTTPVRRTKRDARQRLSHGGGTVRLARTAASVRAVAIAAQESASAPVVKREPVPTPIPAASASLPAFPKSWRHPDELKYIRTSGKSWDDMSIVRFLAANAFGVPPRSTRTLDPWVNIRCADGREVVLPRGYRLPLLWVAKFLWTSLQLVLTAHAAILQREWDNAKFEILHIARLCAALLDKARGQIEEGGAIERGWRCPPFDRALRRYWYDWLVMRDEFVRDFWREFREEEFASDILKLGWSQWVLKGHKGFTLTKKEVAEGITTEEFTKALIIDEEADTFEWNESPQAQPRNITATEAALAVVPQVSHFLDNFYSNLSDSPQKAPTPPRVVSLLVRPLGAPLDTQDSPNALPAHDAVSEDTTQLVPSPASQCADVSMERQEQAEQNASPLQDNPDVSMTVLADEPNKIQQFSRLDLSSNEPPKTQRVPLPGELRRRSQTSERATPANEQPKRPASPLTMNEISADSDARQPSTSTGMISTTMGSLAPGRAVPRGQSQPGELSRMGDDDQENQEEEDEEGDKGKESEEEKSDDKEVNTRDLEIEVGNVQAKQETLDAVVPEASMDELEFEFDDDLQLLYPDQPSPAKSSASRAGGSGRRGTAPPSSSPSRSPSRSRPCSTSPSPPLSSAQFPRASAFLTEAHVSLASPNEAHFSPVSPSDLPPASTAVSLPTTYPRAAYNEQGTEILGRFVQSCSALGEEMCALRAEVGELRAEIAMRAAERGPVSVSSVDTQLSGSSGPVARWMHPLQHLILADVEEPSPMDVDTETPSPGESAPAVGTAASYKDGIEVV</sequence>
<feature type="compositionally biased region" description="Low complexity" evidence="1">
    <location>
        <begin position="498"/>
        <end position="510"/>
    </location>
</feature>
<gene>
    <name evidence="3" type="ORF">B0H17DRAFT_1232732</name>
</gene>
<reference evidence="3" key="1">
    <citation type="submission" date="2023-03" db="EMBL/GenBank/DDBJ databases">
        <title>Massive genome expansion in bonnet fungi (Mycena s.s.) driven by repeated elements and novel gene families across ecological guilds.</title>
        <authorList>
            <consortium name="Lawrence Berkeley National Laboratory"/>
            <person name="Harder C.B."/>
            <person name="Miyauchi S."/>
            <person name="Viragh M."/>
            <person name="Kuo A."/>
            <person name="Thoen E."/>
            <person name="Andreopoulos B."/>
            <person name="Lu D."/>
            <person name="Skrede I."/>
            <person name="Drula E."/>
            <person name="Henrissat B."/>
            <person name="Morin E."/>
            <person name="Kohler A."/>
            <person name="Barry K."/>
            <person name="LaButti K."/>
            <person name="Morin E."/>
            <person name="Salamov A."/>
            <person name="Lipzen A."/>
            <person name="Mereny Z."/>
            <person name="Hegedus B."/>
            <person name="Baldrian P."/>
            <person name="Stursova M."/>
            <person name="Weitz H."/>
            <person name="Taylor A."/>
            <person name="Grigoriev I.V."/>
            <person name="Nagy L.G."/>
            <person name="Martin F."/>
            <person name="Kauserud H."/>
        </authorList>
    </citation>
    <scope>NUCLEOTIDE SEQUENCE</scope>
    <source>
        <strain evidence="3">CBHHK067</strain>
    </source>
</reference>
<dbReference type="EMBL" id="JARKIE010000126">
    <property type="protein sequence ID" value="KAJ7679920.1"/>
    <property type="molecule type" value="Genomic_DNA"/>
</dbReference>
<evidence type="ECO:0000256" key="1">
    <source>
        <dbReference type="SAM" id="MobiDB-lite"/>
    </source>
</evidence>
<evidence type="ECO:0000313" key="4">
    <source>
        <dbReference type="Proteomes" id="UP001221757"/>
    </source>
</evidence>
<accession>A0AAD7D5S3</accession>
<feature type="compositionally biased region" description="Low complexity" evidence="1">
    <location>
        <begin position="601"/>
        <end position="654"/>
    </location>
</feature>
<comment type="caution">
    <text evidence="3">The sequence shown here is derived from an EMBL/GenBank/DDBJ whole genome shotgun (WGS) entry which is preliminary data.</text>
</comment>
<feature type="region of interest" description="Disordered" evidence="1">
    <location>
        <begin position="439"/>
        <end position="584"/>
    </location>
</feature>
<feature type="compositionally biased region" description="Polar residues" evidence="1">
    <location>
        <begin position="385"/>
        <end position="396"/>
    </location>
</feature>
<organism evidence="3 4">
    <name type="scientific">Mycena rosella</name>
    <name type="common">Pink bonnet</name>
    <name type="synonym">Agaricus rosellus</name>
    <dbReference type="NCBI Taxonomy" id="1033263"/>
    <lineage>
        <taxon>Eukaryota</taxon>
        <taxon>Fungi</taxon>
        <taxon>Dikarya</taxon>
        <taxon>Basidiomycota</taxon>
        <taxon>Agaricomycotina</taxon>
        <taxon>Agaricomycetes</taxon>
        <taxon>Agaricomycetidae</taxon>
        <taxon>Agaricales</taxon>
        <taxon>Marasmiineae</taxon>
        <taxon>Mycenaceae</taxon>
        <taxon>Mycena</taxon>
    </lineage>
</organism>
<keyword evidence="4" id="KW-1185">Reference proteome</keyword>
<feature type="compositionally biased region" description="Polar residues" evidence="1">
    <location>
        <begin position="439"/>
        <end position="448"/>
    </location>
</feature>
<dbReference type="AlphaFoldDB" id="A0AAD7D5S3"/>
<protein>
    <submittedName>
        <fullName evidence="3">Uncharacterized protein</fullName>
    </submittedName>
</protein>
<evidence type="ECO:0000313" key="3">
    <source>
        <dbReference type="EMBL" id="KAJ7679920.1"/>
    </source>
</evidence>
<feature type="region of interest" description="Disordered" evidence="1">
    <location>
        <begin position="598"/>
        <end position="655"/>
    </location>
</feature>
<keyword evidence="2" id="KW-0732">Signal</keyword>
<dbReference type="Proteomes" id="UP001221757">
    <property type="component" value="Unassembled WGS sequence"/>
</dbReference>
<feature type="compositionally biased region" description="Basic and acidic residues" evidence="1">
    <location>
        <begin position="546"/>
        <end position="567"/>
    </location>
</feature>
<proteinExistence type="predicted"/>
<feature type="compositionally biased region" description="Polar residues" evidence="1">
    <location>
        <begin position="409"/>
        <end position="422"/>
    </location>
</feature>
<feature type="region of interest" description="Disordered" evidence="1">
    <location>
        <begin position="785"/>
        <end position="816"/>
    </location>
</feature>
<evidence type="ECO:0000256" key="2">
    <source>
        <dbReference type="SAM" id="SignalP"/>
    </source>
</evidence>
<feature type="chain" id="PRO_5042203209" evidence="2">
    <location>
        <begin position="28"/>
        <end position="816"/>
    </location>
</feature>
<feature type="signal peptide" evidence="2">
    <location>
        <begin position="1"/>
        <end position="27"/>
    </location>
</feature>